<dbReference type="AlphaFoldDB" id="A0A2W2CM51"/>
<accession>A0A2W2CM51</accession>
<proteinExistence type="predicted"/>
<reference evidence="1 2" key="1">
    <citation type="submission" date="2018-01" db="EMBL/GenBank/DDBJ databases">
        <title>Draft genome sequence of Jishengella endophytica.</title>
        <authorList>
            <person name="Sahin N."/>
            <person name="Ay H."/>
            <person name="Saygin H."/>
        </authorList>
    </citation>
    <scope>NUCLEOTIDE SEQUENCE [LARGE SCALE GENOMIC DNA]</scope>
    <source>
        <strain evidence="1 2">DSM 45430</strain>
    </source>
</reference>
<sequence length="61" mass="7037">MQKRGTADRLTLVSTVGRWFHLHQPVLIERGQTYWVDYETSELCIDRGDGSVTRAAGWLCR</sequence>
<dbReference type="Proteomes" id="UP000248627">
    <property type="component" value="Unassembled WGS sequence"/>
</dbReference>
<keyword evidence="2" id="KW-1185">Reference proteome</keyword>
<dbReference type="EMBL" id="POTX01000212">
    <property type="protein sequence ID" value="PZF89489.1"/>
    <property type="molecule type" value="Genomic_DNA"/>
</dbReference>
<name>A0A2W2CM51_9ACTN</name>
<protein>
    <submittedName>
        <fullName evidence="1">Uncharacterized protein</fullName>
    </submittedName>
</protein>
<evidence type="ECO:0000313" key="2">
    <source>
        <dbReference type="Proteomes" id="UP000248627"/>
    </source>
</evidence>
<gene>
    <name evidence="1" type="ORF">C1I93_23880</name>
</gene>
<organism evidence="1 2">
    <name type="scientific">Micromonospora endophytica</name>
    <dbReference type="NCBI Taxonomy" id="515350"/>
    <lineage>
        <taxon>Bacteria</taxon>
        <taxon>Bacillati</taxon>
        <taxon>Actinomycetota</taxon>
        <taxon>Actinomycetes</taxon>
        <taxon>Micromonosporales</taxon>
        <taxon>Micromonosporaceae</taxon>
        <taxon>Micromonospora</taxon>
    </lineage>
</organism>
<comment type="caution">
    <text evidence="1">The sequence shown here is derived from an EMBL/GenBank/DDBJ whole genome shotgun (WGS) entry which is preliminary data.</text>
</comment>
<evidence type="ECO:0000313" key="1">
    <source>
        <dbReference type="EMBL" id="PZF89489.1"/>
    </source>
</evidence>